<dbReference type="EMBL" id="CP001814">
    <property type="protein sequence ID" value="ACZ85630.1"/>
    <property type="molecule type" value="Genomic_DNA"/>
</dbReference>
<dbReference type="eggNOG" id="COG0379">
    <property type="taxonomic scope" value="Bacteria"/>
</dbReference>
<dbReference type="GO" id="GO:0008987">
    <property type="term" value="F:quinolinate synthetase A activity"/>
    <property type="evidence" value="ECO:0007669"/>
    <property type="project" value="UniProtKB-UniRule"/>
</dbReference>
<evidence type="ECO:0000256" key="5">
    <source>
        <dbReference type="ARBA" id="ARBA00022490"/>
    </source>
</evidence>
<keyword evidence="4 13" id="KW-0004">4Fe-4S</keyword>
<evidence type="ECO:0000256" key="10">
    <source>
        <dbReference type="ARBA" id="ARBA00023014"/>
    </source>
</evidence>
<evidence type="ECO:0000256" key="8">
    <source>
        <dbReference type="ARBA" id="ARBA00022723"/>
    </source>
</evidence>
<dbReference type="Pfam" id="PF02445">
    <property type="entry name" value="NadA"/>
    <property type="match status" value="1"/>
</dbReference>
<evidence type="ECO:0000256" key="9">
    <source>
        <dbReference type="ARBA" id="ARBA00023004"/>
    </source>
</evidence>
<keyword evidence="5 13" id="KW-0963">Cytoplasm</keyword>
<comment type="pathway">
    <text evidence="2 13">Cofactor biosynthesis; NAD(+) biosynthesis; quinolinate from iminoaspartate: step 1/1.</text>
</comment>
<dbReference type="PANTHER" id="PTHR30573">
    <property type="entry name" value="QUINOLINATE SYNTHETASE A"/>
    <property type="match status" value="1"/>
</dbReference>
<dbReference type="InterPro" id="IPR003473">
    <property type="entry name" value="NadA"/>
</dbReference>
<protein>
    <recommendedName>
        <fullName evidence="12 13">Quinolinate synthase</fullName>
        <ecNumber evidence="3 13">2.5.1.72</ecNumber>
    </recommendedName>
</protein>
<dbReference type="HOGENOM" id="CLU_047382_2_0_11"/>
<feature type="binding site" evidence="13">
    <location>
        <position position="176"/>
    </location>
    <ligand>
        <name>iminosuccinate</name>
        <dbReference type="ChEBI" id="CHEBI:77875"/>
    </ligand>
</feature>
<dbReference type="GO" id="GO:0046872">
    <property type="term" value="F:metal ion binding"/>
    <property type="evidence" value="ECO:0007669"/>
    <property type="project" value="UniProtKB-KW"/>
</dbReference>
<feature type="binding site" evidence="13">
    <location>
        <position position="76"/>
    </location>
    <ligand>
        <name>iminosuccinate</name>
        <dbReference type="ChEBI" id="CHEBI:77875"/>
    </ligand>
</feature>
<sequence>MTTTETGLPLFVLGRGTDPHSERGVDCPGELPSASDPALVERARRAKAALGDRVFVLGHHYQRDEVIQFADVTGDSFKLAREAAARPDAEYIVFCGVHFMAESADILTGDSQRVVLPDLAAGCSMADMATFDQVEECWEALEDAGIAGVTVPVTYMNSSADIKAFCGRNGGAVCTSSNARRALDWAFSRGEKVLFLPDQHLGRNTAVLEMGLSLDECVVYNPHRPNGGLTAEQLANAKMILWKGHCSVHGRFTPECVDDVRARIPGVNVLVHPECRHEVVTKADHVGSTEYIIKKLEEAPAGSSWAVGTELNLVKRLGQMFPDKHVTFLDRTVCYCSTMNRIDLPHLVWALESLAAGQVVNQITVDEDTTHWAKVALDRMLALP</sequence>
<keyword evidence="15" id="KW-1185">Reference proteome</keyword>
<dbReference type="RefSeq" id="WP_012889375.1">
    <property type="nucleotide sequence ID" value="NC_013595.1"/>
</dbReference>
<name>D2B4U4_STRRD</name>
<dbReference type="SUPFAM" id="SSF142754">
    <property type="entry name" value="NadA-like"/>
    <property type="match status" value="1"/>
</dbReference>
<dbReference type="GO" id="GO:0034628">
    <property type="term" value="P:'de novo' NAD+ biosynthetic process from L-aspartate"/>
    <property type="evidence" value="ECO:0007669"/>
    <property type="project" value="TreeGrafter"/>
</dbReference>
<feature type="binding site" evidence="13">
    <location>
        <position position="336"/>
    </location>
    <ligand>
        <name>[4Fe-4S] cluster</name>
        <dbReference type="ChEBI" id="CHEBI:49883"/>
    </ligand>
</feature>
<evidence type="ECO:0000256" key="7">
    <source>
        <dbReference type="ARBA" id="ARBA00022679"/>
    </source>
</evidence>
<evidence type="ECO:0000256" key="12">
    <source>
        <dbReference type="ARBA" id="ARBA00073059"/>
    </source>
</evidence>
<accession>D2B4U4</accession>
<dbReference type="InterPro" id="IPR023515">
    <property type="entry name" value="Quinolinate_synth_A_type3"/>
</dbReference>
<dbReference type="PANTHER" id="PTHR30573:SF0">
    <property type="entry name" value="QUINOLINATE SYNTHASE, CHLOROPLASTIC"/>
    <property type="match status" value="1"/>
</dbReference>
<comment type="catalytic activity">
    <reaction evidence="11">
        <text>iminosuccinate + dihydroxyacetone phosphate = quinolinate + phosphate + 2 H2O + H(+)</text>
        <dbReference type="Rhea" id="RHEA:25888"/>
        <dbReference type="ChEBI" id="CHEBI:15377"/>
        <dbReference type="ChEBI" id="CHEBI:15378"/>
        <dbReference type="ChEBI" id="CHEBI:29959"/>
        <dbReference type="ChEBI" id="CHEBI:43474"/>
        <dbReference type="ChEBI" id="CHEBI:57642"/>
        <dbReference type="ChEBI" id="CHEBI:77875"/>
        <dbReference type="EC" id="2.5.1.72"/>
    </reaction>
    <physiologicalReaction direction="left-to-right" evidence="11">
        <dbReference type="Rhea" id="RHEA:25889"/>
    </physiologicalReaction>
</comment>
<feature type="binding site" evidence="13">
    <location>
        <position position="123"/>
    </location>
    <ligand>
        <name>[4Fe-4S] cluster</name>
        <dbReference type="ChEBI" id="CHEBI:49883"/>
    </ligand>
</feature>
<evidence type="ECO:0000256" key="2">
    <source>
        <dbReference type="ARBA" id="ARBA00005065"/>
    </source>
</evidence>
<feature type="binding site" evidence="13">
    <location>
        <position position="246"/>
    </location>
    <ligand>
        <name>[4Fe-4S] cluster</name>
        <dbReference type="ChEBI" id="CHEBI:49883"/>
    </ligand>
</feature>
<feature type="binding site" evidence="13">
    <location>
        <begin position="155"/>
        <end position="157"/>
    </location>
    <ligand>
        <name>iminosuccinate</name>
        <dbReference type="ChEBI" id="CHEBI:77875"/>
    </ligand>
</feature>
<comment type="function">
    <text evidence="1 13">Catalyzes the condensation of iminoaspartate with dihydroxyacetone phosphate to form quinolinate.</text>
</comment>
<evidence type="ECO:0000256" key="4">
    <source>
        <dbReference type="ARBA" id="ARBA00022485"/>
    </source>
</evidence>
<feature type="binding site" evidence="13">
    <location>
        <begin position="272"/>
        <end position="274"/>
    </location>
    <ligand>
        <name>iminosuccinate</name>
        <dbReference type="ChEBI" id="CHEBI:77875"/>
    </ligand>
</feature>
<dbReference type="NCBIfam" id="NF006881">
    <property type="entry name" value="PRK09375.2-2"/>
    <property type="match status" value="1"/>
</dbReference>
<reference evidence="14 15" key="1">
    <citation type="journal article" date="2010" name="Stand. Genomic Sci.">
        <title>Complete genome sequence of Streptosporangium roseum type strain (NI 9100).</title>
        <authorList>
            <person name="Nolan M."/>
            <person name="Sikorski J."/>
            <person name="Jando M."/>
            <person name="Lucas S."/>
            <person name="Lapidus A."/>
            <person name="Glavina Del Rio T."/>
            <person name="Chen F."/>
            <person name="Tice H."/>
            <person name="Pitluck S."/>
            <person name="Cheng J.F."/>
            <person name="Chertkov O."/>
            <person name="Sims D."/>
            <person name="Meincke L."/>
            <person name="Brettin T."/>
            <person name="Han C."/>
            <person name="Detter J.C."/>
            <person name="Bruce D."/>
            <person name="Goodwin L."/>
            <person name="Land M."/>
            <person name="Hauser L."/>
            <person name="Chang Y.J."/>
            <person name="Jeffries C.D."/>
            <person name="Ivanova N."/>
            <person name="Mavromatis K."/>
            <person name="Mikhailova N."/>
            <person name="Chen A."/>
            <person name="Palaniappan K."/>
            <person name="Chain P."/>
            <person name="Rohde M."/>
            <person name="Goker M."/>
            <person name="Bristow J."/>
            <person name="Eisen J.A."/>
            <person name="Markowitz V."/>
            <person name="Hugenholtz P."/>
            <person name="Kyrpides N.C."/>
            <person name="Klenk H.P."/>
        </authorList>
    </citation>
    <scope>NUCLEOTIDE SEQUENCE [LARGE SCALE GENOMIC DNA]</scope>
    <source>
        <strain evidence="15">ATCC 12428 / DSM 43021 / JCM 3005 / NI 9100</strain>
    </source>
</reference>
<dbReference type="GO" id="GO:0051539">
    <property type="term" value="F:4 iron, 4 sulfur cluster binding"/>
    <property type="evidence" value="ECO:0007669"/>
    <property type="project" value="UniProtKB-KW"/>
</dbReference>
<gene>
    <name evidence="13" type="primary">nadA</name>
    <name evidence="14" type="ordered locus">Sros_2664</name>
</gene>
<evidence type="ECO:0000256" key="3">
    <source>
        <dbReference type="ARBA" id="ARBA00012669"/>
    </source>
</evidence>
<evidence type="ECO:0000256" key="6">
    <source>
        <dbReference type="ARBA" id="ARBA00022642"/>
    </source>
</evidence>
<organism evidence="14 15">
    <name type="scientific">Streptosporangium roseum (strain ATCC 12428 / DSM 43021 / JCM 3005 / KCTC 9067 / NCIMB 10171 / NRRL 2505 / NI 9100)</name>
    <dbReference type="NCBI Taxonomy" id="479432"/>
    <lineage>
        <taxon>Bacteria</taxon>
        <taxon>Bacillati</taxon>
        <taxon>Actinomycetota</taxon>
        <taxon>Actinomycetes</taxon>
        <taxon>Streptosporangiales</taxon>
        <taxon>Streptosporangiaceae</taxon>
        <taxon>Streptosporangium</taxon>
    </lineage>
</organism>
<keyword evidence="6 13" id="KW-0662">Pyridine nucleotide biosynthesis</keyword>
<comment type="similarity">
    <text evidence="13">Belongs to the quinolinate synthase family. Type 3 subfamily.</text>
</comment>
<proteinExistence type="inferred from homology"/>
<dbReference type="STRING" id="479432.Sros_2664"/>
<comment type="cofactor">
    <cofactor evidence="13">
        <name>[4Fe-4S] cluster</name>
        <dbReference type="ChEBI" id="CHEBI:49883"/>
    </cofactor>
    <text evidence="13">Binds 1 [4Fe-4S] cluster per subunit.</text>
</comment>
<dbReference type="KEGG" id="sro:Sros_2664"/>
<feature type="binding site" evidence="13">
    <location>
        <position position="289"/>
    </location>
    <ligand>
        <name>iminosuccinate</name>
        <dbReference type="ChEBI" id="CHEBI:77875"/>
    </ligand>
</feature>
<dbReference type="UniPathway" id="UPA00253">
    <property type="reaction ID" value="UER00327"/>
</dbReference>
<keyword evidence="8 13" id="KW-0479">Metal-binding</keyword>
<dbReference type="NCBIfam" id="TIGR00550">
    <property type="entry name" value="nadA"/>
    <property type="match status" value="1"/>
</dbReference>
<keyword evidence="9 13" id="KW-0408">Iron</keyword>
<evidence type="ECO:0000313" key="14">
    <source>
        <dbReference type="EMBL" id="ACZ85630.1"/>
    </source>
</evidence>
<dbReference type="NCBIfam" id="NF006883">
    <property type="entry name" value="PRK09375.2-4"/>
    <property type="match status" value="1"/>
</dbReference>
<keyword evidence="7 13" id="KW-0808">Transferase</keyword>
<dbReference type="Gene3D" id="3.40.50.10800">
    <property type="entry name" value="NadA-like"/>
    <property type="match status" value="3"/>
</dbReference>
<evidence type="ECO:0000256" key="11">
    <source>
        <dbReference type="ARBA" id="ARBA00050125"/>
    </source>
</evidence>
<dbReference type="Proteomes" id="UP000002029">
    <property type="component" value="Chromosome"/>
</dbReference>
<evidence type="ECO:0000256" key="13">
    <source>
        <dbReference type="HAMAP-Rule" id="MF_00569"/>
    </source>
</evidence>
<evidence type="ECO:0000313" key="15">
    <source>
        <dbReference type="Proteomes" id="UP000002029"/>
    </source>
</evidence>
<comment type="subcellular location">
    <subcellularLocation>
        <location evidence="13">Cytoplasm</location>
    </subcellularLocation>
</comment>
<evidence type="ECO:0000256" key="1">
    <source>
        <dbReference type="ARBA" id="ARBA00003791"/>
    </source>
</evidence>
<dbReference type="FunFam" id="3.40.50.10800:FF:000001">
    <property type="entry name" value="Quinolinate synthase A"/>
    <property type="match status" value="1"/>
</dbReference>
<dbReference type="InterPro" id="IPR036094">
    <property type="entry name" value="NadA_sf"/>
</dbReference>
<dbReference type="AlphaFoldDB" id="D2B4U4"/>
<feature type="binding site" evidence="13">
    <location>
        <position position="59"/>
    </location>
    <ligand>
        <name>iminosuccinate</name>
        <dbReference type="ChEBI" id="CHEBI:77875"/>
    </ligand>
</feature>
<dbReference type="EC" id="2.5.1.72" evidence="3 13"/>
<dbReference type="HAMAP" id="MF_00569">
    <property type="entry name" value="NadA_type3"/>
    <property type="match status" value="1"/>
</dbReference>
<dbReference type="GO" id="GO:0005829">
    <property type="term" value="C:cytosol"/>
    <property type="evidence" value="ECO:0007669"/>
    <property type="project" value="TreeGrafter"/>
</dbReference>
<keyword evidence="10 13" id="KW-0411">Iron-sulfur</keyword>